<gene>
    <name evidence="7" type="ORF">HMPREF1090_02488</name>
</gene>
<dbReference type="Proteomes" id="UP000013085">
    <property type="component" value="Unassembled WGS sequence"/>
</dbReference>
<evidence type="ECO:0000256" key="1">
    <source>
        <dbReference type="ARBA" id="ARBA00001933"/>
    </source>
</evidence>
<evidence type="ECO:0000313" key="7">
    <source>
        <dbReference type="EMBL" id="ENZ13868.1"/>
    </source>
</evidence>
<dbReference type="PANTHER" id="PTHR48097">
    <property type="entry name" value="L-THREONINE ALDOLASE-RELATED"/>
    <property type="match status" value="1"/>
</dbReference>
<evidence type="ECO:0000256" key="4">
    <source>
        <dbReference type="ARBA" id="ARBA00023239"/>
    </source>
</evidence>
<dbReference type="InterPro" id="IPR023603">
    <property type="entry name" value="Low_specificity_L-TA-like"/>
</dbReference>
<dbReference type="GO" id="GO:0006545">
    <property type="term" value="P:glycine biosynthetic process"/>
    <property type="evidence" value="ECO:0007669"/>
    <property type="project" value="TreeGrafter"/>
</dbReference>
<dbReference type="GO" id="GO:0006567">
    <property type="term" value="P:L-threonine catabolic process"/>
    <property type="evidence" value="ECO:0007669"/>
    <property type="project" value="TreeGrafter"/>
</dbReference>
<dbReference type="PANTHER" id="PTHR48097:SF9">
    <property type="entry name" value="L-THREONINE ALDOLASE"/>
    <property type="match status" value="1"/>
</dbReference>
<dbReference type="GO" id="GO:0005829">
    <property type="term" value="C:cytosol"/>
    <property type="evidence" value="ECO:0007669"/>
    <property type="project" value="TreeGrafter"/>
</dbReference>
<reference evidence="7 8" key="1">
    <citation type="submission" date="2013-01" db="EMBL/GenBank/DDBJ databases">
        <title>The Genome Sequence of Clostridium clostridioforme 90A8.</title>
        <authorList>
            <consortium name="The Broad Institute Genome Sequencing Platform"/>
            <person name="Earl A."/>
            <person name="Ward D."/>
            <person name="Feldgarden M."/>
            <person name="Gevers D."/>
            <person name="Courvalin P."/>
            <person name="Lambert T."/>
            <person name="Walker B."/>
            <person name="Young S.K."/>
            <person name="Zeng Q."/>
            <person name="Gargeya S."/>
            <person name="Fitzgerald M."/>
            <person name="Haas B."/>
            <person name="Abouelleil A."/>
            <person name="Alvarado L."/>
            <person name="Arachchi H.M."/>
            <person name="Berlin A.M."/>
            <person name="Chapman S.B."/>
            <person name="Dewar J."/>
            <person name="Goldberg J."/>
            <person name="Griggs A."/>
            <person name="Gujja S."/>
            <person name="Hansen M."/>
            <person name="Howarth C."/>
            <person name="Imamovic A."/>
            <person name="Larimer J."/>
            <person name="McCowan C."/>
            <person name="Murphy C."/>
            <person name="Neiman D."/>
            <person name="Pearson M."/>
            <person name="Priest M."/>
            <person name="Roberts A."/>
            <person name="Saif S."/>
            <person name="Shea T."/>
            <person name="Sisk P."/>
            <person name="Sykes S."/>
            <person name="Wortman J."/>
            <person name="Nusbaum C."/>
            <person name="Birren B."/>
        </authorList>
    </citation>
    <scope>NUCLEOTIDE SEQUENCE [LARGE SCALE GENOMIC DNA]</scope>
    <source>
        <strain evidence="7 8">90A8</strain>
    </source>
</reference>
<organism evidence="7 8">
    <name type="scientific">[Clostridium] clostridioforme 90A8</name>
    <dbReference type="NCBI Taxonomy" id="999408"/>
    <lineage>
        <taxon>Bacteria</taxon>
        <taxon>Bacillati</taxon>
        <taxon>Bacillota</taxon>
        <taxon>Clostridia</taxon>
        <taxon>Lachnospirales</taxon>
        <taxon>Lachnospiraceae</taxon>
        <taxon>Enterocloster</taxon>
    </lineage>
</organism>
<keyword evidence="4" id="KW-0456">Lyase</keyword>
<name>A0A0E2HP43_9FIRM</name>
<comment type="caution">
    <text evidence="7">The sequence shown here is derived from an EMBL/GenBank/DDBJ whole genome shotgun (WGS) entry which is preliminary data.</text>
</comment>
<dbReference type="NCBIfam" id="NF041359">
    <property type="entry name" value="GntG_guanitoxin"/>
    <property type="match status" value="1"/>
</dbReference>
<dbReference type="Gene3D" id="3.40.640.10">
    <property type="entry name" value="Type I PLP-dependent aspartate aminotransferase-like (Major domain)"/>
    <property type="match status" value="1"/>
</dbReference>
<comment type="cofactor">
    <cofactor evidence="1">
        <name>pyridoxal 5'-phosphate</name>
        <dbReference type="ChEBI" id="CHEBI:597326"/>
    </cofactor>
</comment>
<dbReference type="PIRSF" id="PIRSF017617">
    <property type="entry name" value="Thr_aldolase"/>
    <property type="match status" value="1"/>
</dbReference>
<evidence type="ECO:0000256" key="2">
    <source>
        <dbReference type="ARBA" id="ARBA00006966"/>
    </source>
</evidence>
<dbReference type="PATRIC" id="fig|999408.3.peg.2688"/>
<dbReference type="GeneID" id="57963197"/>
<sequence>MVDLRSDTISMPTREMLGTILEAKLGDDGRTDSRGRGEDLAVNELEDLAAEMTGKEAAVLFPSGTQGNTSAILAYCRPGQKVMVDEMQHIYLSEKVVFDPSIGQLEPVTYKLDQDNLPDPDDMRRILESQEIALLCIENTHNFSGGTCVPLERMKAIHELAKEFGVPVHMDGARMFNAVAALGVEAREMCKYVDSVMFCISKGLGAPIGSLVCCSEEFSRKVRDKRKLLGGAMRQAGVIAAPGMYALKHNIERLAEDNANAAYAAEQLKDLKNTKVYGKVMSNIIVLDTNGLGLTPGEYCSKAAEKGLLIKPVLKDKVRLVFYKDISREDTEKAVAIIRELDSLR</sequence>
<evidence type="ECO:0000256" key="3">
    <source>
        <dbReference type="ARBA" id="ARBA00022898"/>
    </source>
</evidence>
<proteinExistence type="inferred from homology"/>
<evidence type="ECO:0000259" key="6">
    <source>
        <dbReference type="Pfam" id="PF01212"/>
    </source>
</evidence>
<dbReference type="RefSeq" id="WP_002595862.1">
    <property type="nucleotide sequence ID" value="NZ_KB851021.1"/>
</dbReference>
<dbReference type="InterPro" id="IPR001597">
    <property type="entry name" value="ArAA_b-elim_lyase/Thr_aldolase"/>
</dbReference>
<evidence type="ECO:0000256" key="5">
    <source>
        <dbReference type="PIRSR" id="PIRSR017617-1"/>
    </source>
</evidence>
<dbReference type="Gene3D" id="3.90.1150.10">
    <property type="entry name" value="Aspartate Aminotransferase, domain 1"/>
    <property type="match status" value="1"/>
</dbReference>
<dbReference type="GO" id="GO:0008732">
    <property type="term" value="F:L-allo-threonine aldolase activity"/>
    <property type="evidence" value="ECO:0007669"/>
    <property type="project" value="TreeGrafter"/>
</dbReference>
<accession>A0A0E2HP43</accession>
<feature type="modified residue" description="N6-(pyridoxal phosphate)lysine" evidence="5">
    <location>
        <position position="202"/>
    </location>
</feature>
<dbReference type="AlphaFoldDB" id="A0A0E2HP43"/>
<dbReference type="EMBL" id="AGYR01000028">
    <property type="protein sequence ID" value="ENZ13868.1"/>
    <property type="molecule type" value="Genomic_DNA"/>
</dbReference>
<dbReference type="InterPro" id="IPR015422">
    <property type="entry name" value="PyrdxlP-dep_Trfase_small"/>
</dbReference>
<dbReference type="InterPro" id="IPR015424">
    <property type="entry name" value="PyrdxlP-dep_Trfase"/>
</dbReference>
<dbReference type="SUPFAM" id="SSF53383">
    <property type="entry name" value="PLP-dependent transferases"/>
    <property type="match status" value="1"/>
</dbReference>
<comment type="similarity">
    <text evidence="2">Belongs to the threonine aldolase family.</text>
</comment>
<feature type="domain" description="Aromatic amino acid beta-eliminating lyase/threonine aldolase" evidence="6">
    <location>
        <begin position="3"/>
        <end position="283"/>
    </location>
</feature>
<dbReference type="Pfam" id="PF01212">
    <property type="entry name" value="Beta_elim_lyase"/>
    <property type="match status" value="1"/>
</dbReference>
<protein>
    <submittedName>
        <fullName evidence="7">Threonine aldolase</fullName>
    </submittedName>
</protein>
<dbReference type="FunFam" id="3.40.640.10:FF:000030">
    <property type="entry name" value="Low-specificity L-threonine aldolase"/>
    <property type="match status" value="1"/>
</dbReference>
<keyword evidence="3" id="KW-0663">Pyridoxal phosphate</keyword>
<dbReference type="HOGENOM" id="CLU_029381_0_4_9"/>
<evidence type="ECO:0000313" key="8">
    <source>
        <dbReference type="Proteomes" id="UP000013085"/>
    </source>
</evidence>
<dbReference type="InterPro" id="IPR015421">
    <property type="entry name" value="PyrdxlP-dep_Trfase_major"/>
</dbReference>